<dbReference type="EC" id="3.6.1.31" evidence="7"/>
<evidence type="ECO:0000256" key="13">
    <source>
        <dbReference type="ARBA" id="ARBA00023102"/>
    </source>
</evidence>
<dbReference type="SUPFAM" id="SSF141734">
    <property type="entry name" value="HisI-like"/>
    <property type="match status" value="1"/>
</dbReference>
<dbReference type="Pfam" id="PF01502">
    <property type="entry name" value="PRA-CH"/>
    <property type="match status" value="1"/>
</dbReference>
<evidence type="ECO:0000259" key="14">
    <source>
        <dbReference type="Pfam" id="PF01502"/>
    </source>
</evidence>
<dbReference type="FunFam" id="3.10.20.810:FF:000001">
    <property type="entry name" value="Histidine biosynthesis bifunctional protein HisIE"/>
    <property type="match status" value="1"/>
</dbReference>
<evidence type="ECO:0000256" key="5">
    <source>
        <dbReference type="ARBA" id="ARBA00007731"/>
    </source>
</evidence>
<keyword evidence="12" id="KW-0378">Hydrolase</keyword>
<gene>
    <name evidence="15" type="ORF">A3A48_02675</name>
</gene>
<feature type="domain" description="Phosphoribosyl-AMP cyclohydrolase" evidence="14">
    <location>
        <begin position="41"/>
        <end position="112"/>
    </location>
</feature>
<keyword evidence="11" id="KW-0028">Amino-acid biosynthesis</keyword>
<evidence type="ECO:0000256" key="3">
    <source>
        <dbReference type="ARBA" id="ARBA00005169"/>
    </source>
</evidence>
<comment type="caution">
    <text evidence="15">The sequence shown here is derived from an EMBL/GenBank/DDBJ whole genome shotgun (WGS) entry which is preliminary data.</text>
</comment>
<dbReference type="InterPro" id="IPR038019">
    <property type="entry name" value="PRib_AMP_CycHydrolase_sf"/>
</dbReference>
<evidence type="ECO:0000256" key="2">
    <source>
        <dbReference type="ARBA" id="ARBA00001460"/>
    </source>
</evidence>
<evidence type="ECO:0000256" key="7">
    <source>
        <dbReference type="ARBA" id="ARBA00012414"/>
    </source>
</evidence>
<comment type="pathway">
    <text evidence="3">Amino-acid biosynthesis; L-histidine biosynthesis; L-histidine from 5-phospho-alpha-D-ribose 1-diphosphate: step 3/9.</text>
</comment>
<sequence>MTERRILLSCADLNFTKFRQLSEDIIPANIFDSQTGHHLIQAFMNKDAVDLTLKTKEVYFWSRKEKSLWRKGETSGNKLIVNRIEVDCDRDSINIYVTATGPACHLGTISCFDVSSQG</sequence>
<dbReference type="GO" id="GO:0000105">
    <property type="term" value="P:L-histidine biosynthetic process"/>
    <property type="evidence" value="ECO:0007669"/>
    <property type="project" value="UniProtKB-UniPathway"/>
</dbReference>
<keyword evidence="10" id="KW-0963">Cytoplasm</keyword>
<dbReference type="PANTHER" id="PTHR42945">
    <property type="entry name" value="HISTIDINE BIOSYNTHESIS BIFUNCTIONAL PROTEIN"/>
    <property type="match status" value="1"/>
</dbReference>
<dbReference type="EMBL" id="MFBN01000013">
    <property type="protein sequence ID" value="OGD95664.1"/>
    <property type="molecule type" value="Genomic_DNA"/>
</dbReference>
<evidence type="ECO:0000256" key="6">
    <source>
        <dbReference type="ARBA" id="ARBA00008299"/>
    </source>
</evidence>
<evidence type="ECO:0000256" key="8">
    <source>
        <dbReference type="ARBA" id="ARBA00012721"/>
    </source>
</evidence>
<evidence type="ECO:0000313" key="16">
    <source>
        <dbReference type="Proteomes" id="UP000178336"/>
    </source>
</evidence>
<proteinExistence type="inferred from homology"/>
<protein>
    <recommendedName>
        <fullName evidence="9">Histidine biosynthesis bifunctional protein HisIE</fullName>
        <ecNumber evidence="8">3.5.4.19</ecNumber>
        <ecNumber evidence="7">3.6.1.31</ecNumber>
    </recommendedName>
</protein>
<dbReference type="AlphaFoldDB" id="A0A1F5GV01"/>
<evidence type="ECO:0000256" key="1">
    <source>
        <dbReference type="ARBA" id="ARBA00000024"/>
    </source>
</evidence>
<evidence type="ECO:0000256" key="9">
    <source>
        <dbReference type="ARBA" id="ARBA00017720"/>
    </source>
</evidence>
<organism evidence="15 16">
    <name type="scientific">Candidatus Curtissbacteria bacterium RIFCSPLOWO2_01_FULL_37_9</name>
    <dbReference type="NCBI Taxonomy" id="1797724"/>
    <lineage>
        <taxon>Bacteria</taxon>
        <taxon>Candidatus Curtissiibacteriota</taxon>
    </lineage>
</organism>
<evidence type="ECO:0000256" key="10">
    <source>
        <dbReference type="ARBA" id="ARBA00022490"/>
    </source>
</evidence>
<evidence type="ECO:0000256" key="12">
    <source>
        <dbReference type="ARBA" id="ARBA00022801"/>
    </source>
</evidence>
<comment type="similarity">
    <text evidence="6">In the N-terminal section; belongs to the PRA-CH family.</text>
</comment>
<comment type="pathway">
    <text evidence="4">Amino-acid biosynthesis; L-histidine biosynthesis; L-histidine from 5-phospho-alpha-D-ribose 1-diphosphate: step 2/9.</text>
</comment>
<dbReference type="Proteomes" id="UP000178336">
    <property type="component" value="Unassembled WGS sequence"/>
</dbReference>
<name>A0A1F5GV01_9BACT</name>
<evidence type="ECO:0000256" key="11">
    <source>
        <dbReference type="ARBA" id="ARBA00022605"/>
    </source>
</evidence>
<comment type="similarity">
    <text evidence="5">In the C-terminal section; belongs to the PRA-PH family.</text>
</comment>
<keyword evidence="13" id="KW-0368">Histidine biosynthesis</keyword>
<comment type="catalytic activity">
    <reaction evidence="2">
        <text>1-(5-phospho-beta-D-ribosyl)-ATP + H2O = 1-(5-phospho-beta-D-ribosyl)-5'-AMP + diphosphate + H(+)</text>
        <dbReference type="Rhea" id="RHEA:22828"/>
        <dbReference type="ChEBI" id="CHEBI:15377"/>
        <dbReference type="ChEBI" id="CHEBI:15378"/>
        <dbReference type="ChEBI" id="CHEBI:33019"/>
        <dbReference type="ChEBI" id="CHEBI:59457"/>
        <dbReference type="ChEBI" id="CHEBI:73183"/>
        <dbReference type="EC" id="3.6.1.31"/>
    </reaction>
</comment>
<evidence type="ECO:0000313" key="15">
    <source>
        <dbReference type="EMBL" id="OGD95664.1"/>
    </source>
</evidence>
<dbReference type="Gene3D" id="3.10.20.810">
    <property type="entry name" value="Phosphoribosyl-AMP cyclohydrolase"/>
    <property type="match status" value="1"/>
</dbReference>
<reference evidence="15 16" key="1">
    <citation type="journal article" date="2016" name="Nat. Commun.">
        <title>Thousands of microbial genomes shed light on interconnected biogeochemical processes in an aquifer system.</title>
        <authorList>
            <person name="Anantharaman K."/>
            <person name="Brown C.T."/>
            <person name="Hug L.A."/>
            <person name="Sharon I."/>
            <person name="Castelle C.J."/>
            <person name="Probst A.J."/>
            <person name="Thomas B.C."/>
            <person name="Singh A."/>
            <person name="Wilkins M.J."/>
            <person name="Karaoz U."/>
            <person name="Brodie E.L."/>
            <person name="Williams K.H."/>
            <person name="Hubbard S.S."/>
            <person name="Banfield J.F."/>
        </authorList>
    </citation>
    <scope>NUCLEOTIDE SEQUENCE [LARGE SCALE GENOMIC DNA]</scope>
</reference>
<dbReference type="STRING" id="1797724.A3A48_02675"/>
<evidence type="ECO:0000256" key="4">
    <source>
        <dbReference type="ARBA" id="ARBA00005204"/>
    </source>
</evidence>
<dbReference type="GO" id="GO:0004636">
    <property type="term" value="F:phosphoribosyl-ATP diphosphatase activity"/>
    <property type="evidence" value="ECO:0007669"/>
    <property type="project" value="UniProtKB-EC"/>
</dbReference>
<dbReference type="UniPathway" id="UPA00031">
    <property type="reaction ID" value="UER00008"/>
</dbReference>
<dbReference type="InterPro" id="IPR002496">
    <property type="entry name" value="PRib_AMP_CycHydrolase_dom"/>
</dbReference>
<dbReference type="EC" id="3.5.4.19" evidence="8"/>
<dbReference type="PANTHER" id="PTHR42945:SF9">
    <property type="entry name" value="HISTIDINE BIOSYNTHESIS BIFUNCTIONAL PROTEIN HISIE"/>
    <property type="match status" value="1"/>
</dbReference>
<dbReference type="GO" id="GO:0004635">
    <property type="term" value="F:phosphoribosyl-AMP cyclohydrolase activity"/>
    <property type="evidence" value="ECO:0007669"/>
    <property type="project" value="UniProtKB-EC"/>
</dbReference>
<accession>A0A1F5GV01</accession>
<comment type="catalytic activity">
    <reaction evidence="1">
        <text>1-(5-phospho-beta-D-ribosyl)-5'-AMP + H2O = 1-(5-phospho-beta-D-ribosyl)-5-[(5-phospho-beta-D-ribosylamino)methylideneamino]imidazole-4-carboxamide</text>
        <dbReference type="Rhea" id="RHEA:20049"/>
        <dbReference type="ChEBI" id="CHEBI:15377"/>
        <dbReference type="ChEBI" id="CHEBI:58435"/>
        <dbReference type="ChEBI" id="CHEBI:59457"/>
        <dbReference type="EC" id="3.5.4.19"/>
    </reaction>
</comment>